<dbReference type="Proteomes" id="UP000594263">
    <property type="component" value="Unplaced"/>
</dbReference>
<dbReference type="EnsemblPlants" id="Kaladp0047s0111.1.v1.1">
    <property type="protein sequence ID" value="Kaladp0047s0111.1.v1.1"/>
    <property type="gene ID" value="Kaladp0047s0111.v1.1"/>
</dbReference>
<organism evidence="1 2">
    <name type="scientific">Kalanchoe fedtschenkoi</name>
    <name type="common">Lavender scallops</name>
    <name type="synonym">South American air plant</name>
    <dbReference type="NCBI Taxonomy" id="63787"/>
    <lineage>
        <taxon>Eukaryota</taxon>
        <taxon>Viridiplantae</taxon>
        <taxon>Streptophyta</taxon>
        <taxon>Embryophyta</taxon>
        <taxon>Tracheophyta</taxon>
        <taxon>Spermatophyta</taxon>
        <taxon>Magnoliopsida</taxon>
        <taxon>eudicotyledons</taxon>
        <taxon>Gunneridae</taxon>
        <taxon>Pentapetalae</taxon>
        <taxon>Saxifragales</taxon>
        <taxon>Crassulaceae</taxon>
        <taxon>Kalanchoe</taxon>
    </lineage>
</organism>
<sequence length="74" mass="8011">MGLGRVPEVEAGMSRLSSASDICTQVAGLVASGFVENIMLILSPELLIHSSEYHLWIPGPKPLKIRIPSLEKVQ</sequence>
<reference evidence="1" key="1">
    <citation type="submission" date="2021-01" db="UniProtKB">
        <authorList>
            <consortium name="EnsemblPlants"/>
        </authorList>
    </citation>
    <scope>IDENTIFICATION</scope>
</reference>
<name>A0A7N0TVS9_KALFE</name>
<evidence type="ECO:0000313" key="2">
    <source>
        <dbReference type="Proteomes" id="UP000594263"/>
    </source>
</evidence>
<dbReference type="AlphaFoldDB" id="A0A7N0TVS9"/>
<accession>A0A7N0TVS9</accession>
<keyword evidence="2" id="KW-1185">Reference proteome</keyword>
<evidence type="ECO:0000313" key="1">
    <source>
        <dbReference type="EnsemblPlants" id="Kaladp0047s0111.1.v1.1"/>
    </source>
</evidence>
<protein>
    <submittedName>
        <fullName evidence="1">Uncharacterized protein</fullName>
    </submittedName>
</protein>
<dbReference type="Gramene" id="Kaladp0047s0111.1.v1.1">
    <property type="protein sequence ID" value="Kaladp0047s0111.1.v1.1"/>
    <property type="gene ID" value="Kaladp0047s0111.v1.1"/>
</dbReference>
<proteinExistence type="predicted"/>